<organism evidence="1 2">
    <name type="scientific">Zophobas morio</name>
    <dbReference type="NCBI Taxonomy" id="2755281"/>
    <lineage>
        <taxon>Eukaryota</taxon>
        <taxon>Metazoa</taxon>
        <taxon>Ecdysozoa</taxon>
        <taxon>Arthropoda</taxon>
        <taxon>Hexapoda</taxon>
        <taxon>Insecta</taxon>
        <taxon>Pterygota</taxon>
        <taxon>Neoptera</taxon>
        <taxon>Endopterygota</taxon>
        <taxon>Coleoptera</taxon>
        <taxon>Polyphaga</taxon>
        <taxon>Cucujiformia</taxon>
        <taxon>Tenebrionidae</taxon>
        <taxon>Zophobas</taxon>
    </lineage>
</organism>
<proteinExistence type="predicted"/>
<dbReference type="AlphaFoldDB" id="A0AA38I0H2"/>
<name>A0AA38I0H2_9CUCU</name>
<evidence type="ECO:0000313" key="2">
    <source>
        <dbReference type="Proteomes" id="UP001168821"/>
    </source>
</evidence>
<dbReference type="EMBL" id="JALNTZ010000007">
    <property type="protein sequence ID" value="KAJ3646682.1"/>
    <property type="molecule type" value="Genomic_DNA"/>
</dbReference>
<reference evidence="1" key="1">
    <citation type="journal article" date="2023" name="G3 (Bethesda)">
        <title>Whole genome assemblies of Zophobas morio and Tenebrio molitor.</title>
        <authorList>
            <person name="Kaur S."/>
            <person name="Stinson S.A."/>
            <person name="diCenzo G.C."/>
        </authorList>
    </citation>
    <scope>NUCLEOTIDE SEQUENCE</scope>
    <source>
        <strain evidence="1">QUZm001</strain>
    </source>
</reference>
<sequence length="99" mass="11931">MRPAIFNNDKIIIELAFPWRRDWGVLLRPVHPFTEKNRGIFMTLSSRVLKKPQMYCLKFVTYLTLGDFEKLHNKNELLPFYLMCLCDESLEHNFLYPYT</sequence>
<keyword evidence="2" id="KW-1185">Reference proteome</keyword>
<comment type="caution">
    <text evidence="1">The sequence shown here is derived from an EMBL/GenBank/DDBJ whole genome shotgun (WGS) entry which is preliminary data.</text>
</comment>
<accession>A0AA38I0H2</accession>
<gene>
    <name evidence="1" type="ORF">Zmor_024258</name>
</gene>
<dbReference type="Proteomes" id="UP001168821">
    <property type="component" value="Unassembled WGS sequence"/>
</dbReference>
<evidence type="ECO:0000313" key="1">
    <source>
        <dbReference type="EMBL" id="KAJ3646682.1"/>
    </source>
</evidence>
<protein>
    <submittedName>
        <fullName evidence="1">Uncharacterized protein</fullName>
    </submittedName>
</protein>